<dbReference type="SMART" id="SM00471">
    <property type="entry name" value="HDc"/>
    <property type="match status" value="1"/>
</dbReference>
<dbReference type="AlphaFoldDB" id="A0A7G9W4Z1"/>
<dbReference type="CDD" id="cd00077">
    <property type="entry name" value="HDc"/>
    <property type="match status" value="1"/>
</dbReference>
<dbReference type="PROSITE" id="PS51832">
    <property type="entry name" value="HD_GYP"/>
    <property type="match status" value="1"/>
</dbReference>
<accession>A0A7G9W4Z1</accession>
<evidence type="ECO:0000313" key="3">
    <source>
        <dbReference type="Proteomes" id="UP000516160"/>
    </source>
</evidence>
<dbReference type="Pfam" id="PF13487">
    <property type="entry name" value="HD_5"/>
    <property type="match status" value="1"/>
</dbReference>
<keyword evidence="3" id="KW-1185">Reference proteome</keyword>
<evidence type="ECO:0000313" key="2">
    <source>
        <dbReference type="EMBL" id="QNO13753.1"/>
    </source>
</evidence>
<proteinExistence type="predicted"/>
<dbReference type="RefSeq" id="WP_213167418.1">
    <property type="nucleotide sequence ID" value="NZ_CP058559.1"/>
</dbReference>
<gene>
    <name evidence="2" type="ORF">HYG86_02745</name>
</gene>
<sequence>MRLVPIVSVKEGYILGKSLYNENGQLLIAKNTGLTQSMISKIVSLGYNSVYIASQYTENEIDDIIKPKFVQKTMLLSKRISGMIVSKKGNIHSSLGELSDIVDEIIDEILNSREIFLNLLNVSSYDDYTYKHCLNVMFLSISIGRTLGYTKGQLHDLAIGALFHDIGKLFVPKDILLKPSALSNQEFELMKSHSRKGFDFLKEYTDLSAIIRIVSLDHHEKWDGTGYPQGKKGDEIHPFGRIVAACDVFEALTANRPYRKEISLWEAREYILGGGGSFFDFQIVQAFAQTVNPFPVGSYVRLSDGREGMVKSSNKNFYTRPVVEIHCEQGRKIDPYTFDMLDINSIIVEDIIPDFSYTA</sequence>
<dbReference type="KEGG" id="acae:HYG86_02745"/>
<protein>
    <submittedName>
        <fullName evidence="2">HD-GYP domain-containing protein</fullName>
    </submittedName>
</protein>
<dbReference type="Proteomes" id="UP000516160">
    <property type="component" value="Chromosome"/>
</dbReference>
<dbReference type="EMBL" id="CP058559">
    <property type="protein sequence ID" value="QNO13753.1"/>
    <property type="molecule type" value="Genomic_DNA"/>
</dbReference>
<feature type="domain" description="HD-GYP" evidence="1">
    <location>
        <begin position="107"/>
        <end position="303"/>
    </location>
</feature>
<dbReference type="InterPro" id="IPR006675">
    <property type="entry name" value="HDIG_dom"/>
</dbReference>
<dbReference type="PANTHER" id="PTHR43155">
    <property type="entry name" value="CYCLIC DI-GMP PHOSPHODIESTERASE PA4108-RELATED"/>
    <property type="match status" value="1"/>
</dbReference>
<dbReference type="NCBIfam" id="TIGR00277">
    <property type="entry name" value="HDIG"/>
    <property type="match status" value="1"/>
</dbReference>
<dbReference type="InterPro" id="IPR037522">
    <property type="entry name" value="HD_GYP_dom"/>
</dbReference>
<organism evidence="2 3">
    <name type="scientific">Alkalicella caledoniensis</name>
    <dbReference type="NCBI Taxonomy" id="2731377"/>
    <lineage>
        <taxon>Bacteria</taxon>
        <taxon>Bacillati</taxon>
        <taxon>Bacillota</taxon>
        <taxon>Clostridia</taxon>
        <taxon>Eubacteriales</taxon>
        <taxon>Proteinivoracaceae</taxon>
        <taxon>Alkalicella</taxon>
    </lineage>
</organism>
<name>A0A7G9W4Z1_ALKCA</name>
<dbReference type="SUPFAM" id="SSF109604">
    <property type="entry name" value="HD-domain/PDEase-like"/>
    <property type="match status" value="1"/>
</dbReference>
<reference evidence="2 3" key="1">
    <citation type="submission" date="2020-07" db="EMBL/GenBank/DDBJ databases">
        <title>Alkalicella. sp. LB2 genome.</title>
        <authorList>
            <person name="Postec A."/>
            <person name="Quemeneur M."/>
        </authorList>
    </citation>
    <scope>NUCLEOTIDE SEQUENCE [LARGE SCALE GENOMIC DNA]</scope>
    <source>
        <strain evidence="2 3">LB2</strain>
    </source>
</reference>
<dbReference type="Gene3D" id="1.10.3210.10">
    <property type="entry name" value="Hypothetical protein af1432"/>
    <property type="match status" value="1"/>
</dbReference>
<evidence type="ECO:0000259" key="1">
    <source>
        <dbReference type="PROSITE" id="PS51832"/>
    </source>
</evidence>
<dbReference type="PANTHER" id="PTHR43155:SF2">
    <property type="entry name" value="CYCLIC DI-GMP PHOSPHODIESTERASE PA4108"/>
    <property type="match status" value="1"/>
</dbReference>
<dbReference type="InterPro" id="IPR003607">
    <property type="entry name" value="HD/PDEase_dom"/>
</dbReference>